<keyword evidence="5" id="KW-0784">Thiamine biosynthesis</keyword>
<dbReference type="PANTHER" id="PTHR34266:SF2">
    <property type="entry name" value="THIAZOLE SYNTHASE"/>
    <property type="match status" value="1"/>
</dbReference>
<comment type="caution">
    <text evidence="9">The sequence shown here is derived from an EMBL/GenBank/DDBJ whole genome shotgun (WGS) entry which is preliminary data.</text>
</comment>
<accession>A0A1Q5TGV9</accession>
<evidence type="ECO:0000313" key="9">
    <source>
        <dbReference type="EMBL" id="OKO99478.1"/>
    </source>
</evidence>
<feature type="domain" description="Thiazole synthase ThiG" evidence="8">
    <location>
        <begin position="11"/>
        <end position="236"/>
    </location>
</feature>
<evidence type="ECO:0000256" key="5">
    <source>
        <dbReference type="ARBA" id="ARBA00022977"/>
    </source>
</evidence>
<evidence type="ECO:0000256" key="6">
    <source>
        <dbReference type="ARBA" id="ARBA00023270"/>
    </source>
</evidence>
<dbReference type="PANTHER" id="PTHR34266">
    <property type="entry name" value="THIAZOLE SYNTHASE"/>
    <property type="match status" value="1"/>
</dbReference>
<dbReference type="InterPro" id="IPR008867">
    <property type="entry name" value="ThiG"/>
</dbReference>
<dbReference type="GO" id="GO:1990107">
    <property type="term" value="F:thiazole synthase activity"/>
    <property type="evidence" value="ECO:0007669"/>
    <property type="project" value="UniProtKB-EC"/>
</dbReference>
<dbReference type="GO" id="GO:0009229">
    <property type="term" value="P:thiamine diphosphate biosynthetic process"/>
    <property type="evidence" value="ECO:0007669"/>
    <property type="project" value="UniProtKB-UniPathway"/>
</dbReference>
<evidence type="ECO:0000313" key="10">
    <source>
        <dbReference type="Proteomes" id="UP000186268"/>
    </source>
</evidence>
<evidence type="ECO:0000259" key="8">
    <source>
        <dbReference type="Pfam" id="PF05690"/>
    </source>
</evidence>
<protein>
    <recommendedName>
        <fullName evidence="3">thiazole synthase</fullName>
        <ecNumber evidence="3">2.8.1.10</ecNumber>
    </recommendedName>
</protein>
<gene>
    <name evidence="9" type="ORF">Xedl_03627</name>
</gene>
<comment type="function">
    <text evidence="1">Catalyzes the rearrangement of 1-deoxy-D-xylulose 5-phosphate (DXP) to produce the thiazole phosphate moiety of thiamine. Sulfur is provided by the thiocarboxylate moiety of the carrier protein ThiS. In vitro, sulfur can be provided by H(2)S.</text>
</comment>
<dbReference type="EMBL" id="MKGQ01000052">
    <property type="protein sequence ID" value="OKO99478.1"/>
    <property type="molecule type" value="Genomic_DNA"/>
</dbReference>
<dbReference type="SUPFAM" id="SSF110399">
    <property type="entry name" value="ThiG-like"/>
    <property type="match status" value="1"/>
</dbReference>
<name>A0A1Q5TGV9_9GAMM</name>
<evidence type="ECO:0000256" key="1">
    <source>
        <dbReference type="ARBA" id="ARBA00002834"/>
    </source>
</evidence>
<dbReference type="Pfam" id="PF05690">
    <property type="entry name" value="ThiG"/>
    <property type="match status" value="1"/>
</dbReference>
<dbReference type="InterPro" id="IPR033983">
    <property type="entry name" value="Thiazole_synthase_ThiG"/>
</dbReference>
<dbReference type="Proteomes" id="UP000186268">
    <property type="component" value="Unassembled WGS sequence"/>
</dbReference>
<keyword evidence="6" id="KW-0704">Schiff base</keyword>
<keyword evidence="4" id="KW-0808">Transferase</keyword>
<reference evidence="9 10" key="1">
    <citation type="submission" date="2016-09" db="EMBL/GenBank/DDBJ databases">
        <title>Xenorhabdus thuongxuanensis sp. nov. and Xenorhabdus eapokensis sp. nov., isolated from Steinernema species.</title>
        <authorList>
            <person name="Kaempfer P."/>
            <person name="Tobias N.J."/>
            <person name="Phan Ke L."/>
            <person name="Bode H.B."/>
            <person name="Glaeser S.P."/>
        </authorList>
    </citation>
    <scope>NUCLEOTIDE SEQUENCE [LARGE SCALE GENOMIC DNA]</scope>
    <source>
        <strain evidence="9 10">DL20</strain>
    </source>
</reference>
<dbReference type="InterPro" id="IPR013785">
    <property type="entry name" value="Aldolase_TIM"/>
</dbReference>
<evidence type="ECO:0000256" key="3">
    <source>
        <dbReference type="ARBA" id="ARBA00011960"/>
    </source>
</evidence>
<dbReference type="STRING" id="1873482.Xedl_03627"/>
<keyword evidence="10" id="KW-1185">Reference proteome</keyword>
<evidence type="ECO:0000256" key="4">
    <source>
        <dbReference type="ARBA" id="ARBA00022679"/>
    </source>
</evidence>
<proteinExistence type="predicted"/>
<comment type="catalytic activity">
    <reaction evidence="7">
        <text>[ThiS sulfur-carrier protein]-C-terminal-Gly-aminoethanethioate + 2-iminoacetate + 1-deoxy-D-xylulose 5-phosphate = [ThiS sulfur-carrier protein]-C-terminal Gly-Gly + 2-[(2R,5Z)-2-carboxy-4-methylthiazol-5(2H)-ylidene]ethyl phosphate + 2 H2O + H(+)</text>
        <dbReference type="Rhea" id="RHEA:26297"/>
        <dbReference type="Rhea" id="RHEA-COMP:12909"/>
        <dbReference type="Rhea" id="RHEA-COMP:19908"/>
        <dbReference type="ChEBI" id="CHEBI:15377"/>
        <dbReference type="ChEBI" id="CHEBI:15378"/>
        <dbReference type="ChEBI" id="CHEBI:57792"/>
        <dbReference type="ChEBI" id="CHEBI:62899"/>
        <dbReference type="ChEBI" id="CHEBI:77846"/>
        <dbReference type="ChEBI" id="CHEBI:90778"/>
        <dbReference type="ChEBI" id="CHEBI:232372"/>
        <dbReference type="EC" id="2.8.1.10"/>
    </reaction>
</comment>
<dbReference type="EC" id="2.8.1.10" evidence="3"/>
<dbReference type="UniPathway" id="UPA00060"/>
<dbReference type="OrthoDB" id="9805935at2"/>
<sequence length="244" mass="26851">MTLNPWLKTKKVELTSRLMIGTEQYNSAEMIRDVTIAAGAELLIATINPKDRSSGVAITDVAKAFEKVDYKCVYVSTTSFVHSAQEAIDTALKMRELFDIEFVKLDVRNDAKQRWANNFEVIEAAEVLLRQGFDVMPMITPDPYAAMKLQDMGCCALRLSAGELGTGKGIYNLEVMENVRSMVSIPCIGETGIINVTEVTQLFGIGMDAVLVNSAIAQANKTIEMATAMRLAVESSLYYKEATL</sequence>
<comment type="pathway">
    <text evidence="2">Cofactor biosynthesis; thiamine diphosphate biosynthesis.</text>
</comment>
<dbReference type="RefSeq" id="WP_158024406.1">
    <property type="nucleotide sequence ID" value="NZ_CAWNAG010000161.1"/>
</dbReference>
<evidence type="ECO:0000256" key="7">
    <source>
        <dbReference type="ARBA" id="ARBA00049897"/>
    </source>
</evidence>
<evidence type="ECO:0000256" key="2">
    <source>
        <dbReference type="ARBA" id="ARBA00004948"/>
    </source>
</evidence>
<dbReference type="AlphaFoldDB" id="A0A1Q5TGV9"/>
<dbReference type="Gene3D" id="3.20.20.70">
    <property type="entry name" value="Aldolase class I"/>
    <property type="match status" value="1"/>
</dbReference>
<organism evidence="9 10">
    <name type="scientific">Xenorhabdus eapokensis</name>
    <dbReference type="NCBI Taxonomy" id="1873482"/>
    <lineage>
        <taxon>Bacteria</taxon>
        <taxon>Pseudomonadati</taxon>
        <taxon>Pseudomonadota</taxon>
        <taxon>Gammaproteobacteria</taxon>
        <taxon>Enterobacterales</taxon>
        <taxon>Morganellaceae</taxon>
        <taxon>Xenorhabdus</taxon>
    </lineage>
</organism>